<dbReference type="InterPro" id="IPR011055">
    <property type="entry name" value="Dup_hybrid_motif"/>
</dbReference>
<keyword evidence="2" id="KW-0472">Membrane</keyword>
<dbReference type="Gene3D" id="3.10.350.10">
    <property type="entry name" value="LysM domain"/>
    <property type="match status" value="1"/>
</dbReference>
<dbReference type="AlphaFoldDB" id="A0A0S6UE23"/>
<evidence type="ECO:0000256" key="1">
    <source>
        <dbReference type="ARBA" id="ARBA00022729"/>
    </source>
</evidence>
<dbReference type="PANTHER" id="PTHR21666">
    <property type="entry name" value="PEPTIDASE-RELATED"/>
    <property type="match status" value="1"/>
</dbReference>
<dbReference type="InterPro" id="IPR011098">
    <property type="entry name" value="G5_dom"/>
</dbReference>
<dbReference type="InterPro" id="IPR050570">
    <property type="entry name" value="Cell_wall_metabolism_enzyme"/>
</dbReference>
<keyword evidence="1" id="KW-0732">Signal</keyword>
<dbReference type="SMART" id="SM00257">
    <property type="entry name" value="LysM"/>
    <property type="match status" value="1"/>
</dbReference>
<dbReference type="PANTHER" id="PTHR21666:SF289">
    <property type="entry name" value="L-ALA--D-GLU ENDOPEPTIDASE"/>
    <property type="match status" value="1"/>
</dbReference>
<organism evidence="5">
    <name type="scientific">Moorella thermoacetica Y72</name>
    <dbReference type="NCBI Taxonomy" id="1325331"/>
    <lineage>
        <taxon>Bacteria</taxon>
        <taxon>Bacillati</taxon>
        <taxon>Bacillota</taxon>
        <taxon>Clostridia</taxon>
        <taxon>Neomoorellales</taxon>
        <taxon>Neomoorellaceae</taxon>
        <taxon>Neomoorella</taxon>
    </lineage>
</organism>
<keyword evidence="2" id="KW-0812">Transmembrane</keyword>
<evidence type="ECO:0000259" key="4">
    <source>
        <dbReference type="PROSITE" id="PS51782"/>
    </source>
</evidence>
<evidence type="ECO:0000256" key="2">
    <source>
        <dbReference type="SAM" id="Phobius"/>
    </source>
</evidence>
<dbReference type="CDD" id="cd00118">
    <property type="entry name" value="LysM"/>
    <property type="match status" value="1"/>
</dbReference>
<dbReference type="Pfam" id="PF07501">
    <property type="entry name" value="G5"/>
    <property type="match status" value="1"/>
</dbReference>
<dbReference type="SUPFAM" id="SSF54106">
    <property type="entry name" value="LysM domain"/>
    <property type="match status" value="1"/>
</dbReference>
<dbReference type="Pfam" id="PF01551">
    <property type="entry name" value="Peptidase_M23"/>
    <property type="match status" value="1"/>
</dbReference>
<dbReference type="Gene3D" id="2.20.230.10">
    <property type="entry name" value="Resuscitation-promoting factor rpfb"/>
    <property type="match status" value="1"/>
</dbReference>
<dbReference type="PROSITE" id="PS51782">
    <property type="entry name" value="LYSM"/>
    <property type="match status" value="1"/>
</dbReference>
<evidence type="ECO:0000313" key="5">
    <source>
        <dbReference type="EMBL" id="GAF25654.1"/>
    </source>
</evidence>
<dbReference type="EMBL" id="DF238840">
    <property type="protein sequence ID" value="GAF25654.1"/>
    <property type="molecule type" value="Genomic_DNA"/>
</dbReference>
<keyword evidence="2" id="KW-1133">Transmembrane helix</keyword>
<dbReference type="InterPro" id="IPR016047">
    <property type="entry name" value="M23ase_b-sheet_dom"/>
</dbReference>
<dbReference type="Proteomes" id="UP000063718">
    <property type="component" value="Unassembled WGS sequence"/>
</dbReference>
<accession>A0A0S6UE23</accession>
<protein>
    <submittedName>
        <fullName evidence="5">Membrane proteins related to metalloendopeptidases</fullName>
    </submittedName>
</protein>
<dbReference type="InterPro" id="IPR018392">
    <property type="entry name" value="LysM"/>
</dbReference>
<evidence type="ECO:0000259" key="3">
    <source>
        <dbReference type="PROSITE" id="PS51109"/>
    </source>
</evidence>
<dbReference type="InterPro" id="IPR036779">
    <property type="entry name" value="LysM_dom_sf"/>
</dbReference>
<dbReference type="Gene3D" id="2.70.70.10">
    <property type="entry name" value="Glucose Permease (Domain IIA)"/>
    <property type="match status" value="1"/>
</dbReference>
<dbReference type="GO" id="GO:0004222">
    <property type="term" value="F:metalloendopeptidase activity"/>
    <property type="evidence" value="ECO:0007669"/>
    <property type="project" value="TreeGrafter"/>
</dbReference>
<reference evidence="5" key="1">
    <citation type="journal article" date="2014" name="Gene">
        <title>Genome-guided analysis of transformation efficiency and carbon dioxide assimilation by Moorella thermoacetica Y72.</title>
        <authorList>
            <person name="Tsukahara K."/>
            <person name="Kita A."/>
            <person name="Nakashimada Y."/>
            <person name="Hoshino T."/>
            <person name="Murakami K."/>
        </authorList>
    </citation>
    <scope>NUCLEOTIDE SEQUENCE [LARGE SCALE GENOMIC DNA]</scope>
    <source>
        <strain evidence="5">Y72</strain>
    </source>
</reference>
<gene>
    <name evidence="5" type="ORF">MTY_0990</name>
</gene>
<feature type="domain" description="LysM" evidence="4">
    <location>
        <begin position="221"/>
        <end position="265"/>
    </location>
</feature>
<feature type="transmembrane region" description="Helical" evidence="2">
    <location>
        <begin position="43"/>
        <end position="62"/>
    </location>
</feature>
<dbReference type="SUPFAM" id="SSF51261">
    <property type="entry name" value="Duplicated hybrid motif"/>
    <property type="match status" value="1"/>
</dbReference>
<dbReference type="SMART" id="SM01208">
    <property type="entry name" value="G5"/>
    <property type="match status" value="1"/>
</dbReference>
<proteinExistence type="predicted"/>
<sequence>METRRNAMPPPDKLPQLAASVGRFLKKLPLRWAGIRDNKGKRVLVITGILAGGLLLAAWHQLTTPNALAVFINGQQVAIVATREQFNRALQEILKERGAGSYQGVRYTDQVDFKAVRANPQEVIAEEQLKSLLAERLHLVAAATVITIDGQPRLVLKDDATADAVLAAFKQAFEPPAAIGQVQEVKFLEQVAYEHRQASPEEILSPEAALAKLKGTAASSSTYTVKEGDSLWSIAREHNLLVDDIKRANPEIQGERLDIGQQLKLTTVQPLLQVMVVYNQDIKEPVPFETRVEKTADLLRGQEKIIQEGTEGEQLVTYQVVTRNGVVVDKKILRQQVLTEPVARVVQQGTGVTALASRSGGSGLLAWPIRGYITSPYGYRGSEFHSGLDIAGSIGEPVGAAAGGVVVSTGYDGGYGRMVVIDHGGLVTRYAHLSGYNVRPGQRVSQGQIIGYVGVSGRTTGPHLHFEVLVGGSFRNPASYLR</sequence>
<feature type="domain" description="G5" evidence="3">
    <location>
        <begin position="271"/>
        <end position="352"/>
    </location>
</feature>
<dbReference type="PROSITE" id="PS51109">
    <property type="entry name" value="G5"/>
    <property type="match status" value="1"/>
</dbReference>
<name>A0A0S6UE23_NEOTH</name>
<dbReference type="CDD" id="cd12797">
    <property type="entry name" value="M23_peptidase"/>
    <property type="match status" value="1"/>
</dbReference>
<dbReference type="Pfam" id="PF01476">
    <property type="entry name" value="LysM"/>
    <property type="match status" value="1"/>
</dbReference>